<evidence type="ECO:0000256" key="9">
    <source>
        <dbReference type="SAM" id="MobiDB-lite"/>
    </source>
</evidence>
<dbReference type="PANTHER" id="PTHR11040:SF32">
    <property type="entry name" value="ZINC-REGULATED TRANSPORTER 1"/>
    <property type="match status" value="1"/>
</dbReference>
<feature type="transmembrane region" description="Helical" evidence="8">
    <location>
        <begin position="101"/>
        <end position="123"/>
    </location>
</feature>
<evidence type="ECO:0000256" key="1">
    <source>
        <dbReference type="ARBA" id="ARBA00004141"/>
    </source>
</evidence>
<keyword evidence="7 8" id="KW-0472">Membrane</keyword>
<comment type="subcellular location">
    <subcellularLocation>
        <location evidence="1 8">Membrane</location>
        <topology evidence="1 8">Multi-pass membrane protein</topology>
    </subcellularLocation>
</comment>
<feature type="transmembrane region" description="Helical" evidence="8">
    <location>
        <begin position="221"/>
        <end position="241"/>
    </location>
</feature>
<dbReference type="Pfam" id="PF02535">
    <property type="entry name" value="Zip"/>
    <property type="match status" value="1"/>
</dbReference>
<feature type="transmembrane region" description="Helical" evidence="8">
    <location>
        <begin position="329"/>
        <end position="347"/>
    </location>
</feature>
<protein>
    <submittedName>
        <fullName evidence="10">Putative ZRT2-zinc transporter II</fullName>
    </submittedName>
</protein>
<feature type="transmembrane region" description="Helical" evidence="8">
    <location>
        <begin position="194"/>
        <end position="215"/>
    </location>
</feature>
<dbReference type="EMBL" id="KZ819664">
    <property type="protein sequence ID" value="PWN29083.1"/>
    <property type="molecule type" value="Genomic_DNA"/>
</dbReference>
<evidence type="ECO:0000256" key="2">
    <source>
        <dbReference type="ARBA" id="ARBA00006939"/>
    </source>
</evidence>
<dbReference type="InterPro" id="IPR003689">
    <property type="entry name" value="ZIP"/>
</dbReference>
<accession>A0A316UYU4</accession>
<evidence type="ECO:0000313" key="10">
    <source>
        <dbReference type="EMBL" id="PWN29083.1"/>
    </source>
</evidence>
<dbReference type="NCBIfam" id="TIGR00820">
    <property type="entry name" value="zip"/>
    <property type="match status" value="1"/>
</dbReference>
<feature type="region of interest" description="Disordered" evidence="9">
    <location>
        <begin position="1"/>
        <end position="20"/>
    </location>
</feature>
<keyword evidence="11" id="KW-1185">Reference proteome</keyword>
<gene>
    <name evidence="10" type="ORF">BDZ90DRAFT_250419</name>
</gene>
<evidence type="ECO:0000256" key="3">
    <source>
        <dbReference type="ARBA" id="ARBA00022448"/>
    </source>
</evidence>
<dbReference type="GeneID" id="37029513"/>
<evidence type="ECO:0000256" key="5">
    <source>
        <dbReference type="ARBA" id="ARBA00022989"/>
    </source>
</evidence>
<dbReference type="OrthoDB" id="448280at2759"/>
<keyword evidence="4 8" id="KW-0812">Transmembrane</keyword>
<organism evidence="10 11">
    <name type="scientific">Jaminaea rosea</name>
    <dbReference type="NCBI Taxonomy" id="1569628"/>
    <lineage>
        <taxon>Eukaryota</taxon>
        <taxon>Fungi</taxon>
        <taxon>Dikarya</taxon>
        <taxon>Basidiomycota</taxon>
        <taxon>Ustilaginomycotina</taxon>
        <taxon>Exobasidiomycetes</taxon>
        <taxon>Microstromatales</taxon>
        <taxon>Microstromatales incertae sedis</taxon>
        <taxon>Jaminaea</taxon>
    </lineage>
</organism>
<evidence type="ECO:0000313" key="11">
    <source>
        <dbReference type="Proteomes" id="UP000245884"/>
    </source>
</evidence>
<name>A0A316UYU4_9BASI</name>
<evidence type="ECO:0000256" key="8">
    <source>
        <dbReference type="RuleBase" id="RU362088"/>
    </source>
</evidence>
<feature type="transmembrane region" description="Helical" evidence="8">
    <location>
        <begin position="61"/>
        <end position="81"/>
    </location>
</feature>
<dbReference type="Proteomes" id="UP000245884">
    <property type="component" value="Unassembled WGS sequence"/>
</dbReference>
<evidence type="ECO:0000256" key="6">
    <source>
        <dbReference type="ARBA" id="ARBA00023065"/>
    </source>
</evidence>
<dbReference type="AlphaFoldDB" id="A0A316UYU4"/>
<keyword evidence="5 8" id="KW-1133">Transmembrane helix</keyword>
<proteinExistence type="inferred from homology"/>
<dbReference type="RefSeq" id="XP_025363695.1">
    <property type="nucleotide sequence ID" value="XM_025507690.1"/>
</dbReference>
<feature type="transmembrane region" description="Helical" evidence="8">
    <location>
        <begin position="296"/>
        <end position="317"/>
    </location>
</feature>
<keyword evidence="3 8" id="KW-0813">Transport</keyword>
<evidence type="ECO:0000256" key="7">
    <source>
        <dbReference type="ARBA" id="ARBA00023136"/>
    </source>
</evidence>
<sequence length="350" mass="37176">MADAEAAPACHGPRSEPFETGSGSIGLRIGAIFILLASSALTTLFPIVTRRVPRLTIPSSAFDFAKYFGSGVIIATAFMHLLEPGADELASPCLNENFQEYPFAFAFAMISLFVTFFVELLAFRVGSKIAQRLAYDPHQGGHHHANAHGHDAQAVNGGSSPTAAMTAKGSEEDVNSVEKGFTKDQPLSAAASEILGVAILEFGVIFHSVIIGITLGTTSDFKILFIVIIFHQMFEGLGLGARLSLLPLAPKSLIPYIGAIAYALVTPIGLAIGLGVRNTYNEESATANYVTGIFDSVSAGILLYTGLVELLAHEFIFNEKMRTAPLGKVVLNVIEMFIGAGLMALLAKWA</sequence>
<reference evidence="10 11" key="1">
    <citation type="journal article" date="2018" name="Mol. Biol. Evol.">
        <title>Broad Genomic Sampling Reveals a Smut Pathogenic Ancestry of the Fungal Clade Ustilaginomycotina.</title>
        <authorList>
            <person name="Kijpornyongpan T."/>
            <person name="Mondo S.J."/>
            <person name="Barry K."/>
            <person name="Sandor L."/>
            <person name="Lee J."/>
            <person name="Lipzen A."/>
            <person name="Pangilinan J."/>
            <person name="LaButti K."/>
            <person name="Hainaut M."/>
            <person name="Henrissat B."/>
            <person name="Grigoriev I.V."/>
            <person name="Spatafora J.W."/>
            <person name="Aime M.C."/>
        </authorList>
    </citation>
    <scope>NUCLEOTIDE SEQUENCE [LARGE SCALE GENOMIC DNA]</scope>
    <source>
        <strain evidence="10 11">MCA 5214</strain>
    </source>
</reference>
<dbReference type="GO" id="GO:0005886">
    <property type="term" value="C:plasma membrane"/>
    <property type="evidence" value="ECO:0007669"/>
    <property type="project" value="TreeGrafter"/>
</dbReference>
<evidence type="ECO:0000256" key="4">
    <source>
        <dbReference type="ARBA" id="ARBA00022692"/>
    </source>
</evidence>
<dbReference type="GO" id="GO:0005385">
    <property type="term" value="F:zinc ion transmembrane transporter activity"/>
    <property type="evidence" value="ECO:0007669"/>
    <property type="project" value="InterPro"/>
</dbReference>
<comment type="similarity">
    <text evidence="2 8">Belongs to the ZIP transporter (TC 2.A.5) family.</text>
</comment>
<feature type="transmembrane region" description="Helical" evidence="8">
    <location>
        <begin position="253"/>
        <end position="276"/>
    </location>
</feature>
<dbReference type="PANTHER" id="PTHR11040">
    <property type="entry name" value="ZINC/IRON TRANSPORTER"/>
    <property type="match status" value="1"/>
</dbReference>
<feature type="transmembrane region" description="Helical" evidence="8">
    <location>
        <begin position="25"/>
        <end position="49"/>
    </location>
</feature>
<dbReference type="STRING" id="1569628.A0A316UYU4"/>
<dbReference type="InterPro" id="IPR004698">
    <property type="entry name" value="Zn/Fe_permease_fun/pln"/>
</dbReference>
<keyword evidence="6 8" id="KW-0406">Ion transport</keyword>